<accession>A0ACC0L6M9</accession>
<protein>
    <submittedName>
        <fullName evidence="1">Uncharacterized protein</fullName>
    </submittedName>
</protein>
<dbReference type="Proteomes" id="UP001062846">
    <property type="component" value="Chromosome 13"/>
</dbReference>
<dbReference type="EMBL" id="CM046400">
    <property type="protein sequence ID" value="KAI8524369.1"/>
    <property type="molecule type" value="Genomic_DNA"/>
</dbReference>
<keyword evidence="2" id="KW-1185">Reference proteome</keyword>
<organism evidence="1 2">
    <name type="scientific">Rhododendron molle</name>
    <name type="common">Chinese azalea</name>
    <name type="synonym">Azalea mollis</name>
    <dbReference type="NCBI Taxonomy" id="49168"/>
    <lineage>
        <taxon>Eukaryota</taxon>
        <taxon>Viridiplantae</taxon>
        <taxon>Streptophyta</taxon>
        <taxon>Embryophyta</taxon>
        <taxon>Tracheophyta</taxon>
        <taxon>Spermatophyta</taxon>
        <taxon>Magnoliopsida</taxon>
        <taxon>eudicotyledons</taxon>
        <taxon>Gunneridae</taxon>
        <taxon>Pentapetalae</taxon>
        <taxon>asterids</taxon>
        <taxon>Ericales</taxon>
        <taxon>Ericaceae</taxon>
        <taxon>Ericoideae</taxon>
        <taxon>Rhodoreae</taxon>
        <taxon>Rhododendron</taxon>
    </lineage>
</organism>
<evidence type="ECO:0000313" key="1">
    <source>
        <dbReference type="EMBL" id="KAI8524369.1"/>
    </source>
</evidence>
<name>A0ACC0L6M9_RHOML</name>
<comment type="caution">
    <text evidence="1">The sequence shown here is derived from an EMBL/GenBank/DDBJ whole genome shotgun (WGS) entry which is preliminary data.</text>
</comment>
<sequence length="100" mass="10599">MAGASSHVPVKVVHIDTQYVETDPLSFKSVVQSLTGMNSTVALMEESSSLPCHKRKRCGGSNGDDRSGGSNSQQPRNSKVFNGVASRGGLPVVSSDQKFF</sequence>
<proteinExistence type="predicted"/>
<reference evidence="1" key="1">
    <citation type="submission" date="2022-02" db="EMBL/GenBank/DDBJ databases">
        <title>Plant Genome Project.</title>
        <authorList>
            <person name="Zhang R.-G."/>
        </authorList>
    </citation>
    <scope>NUCLEOTIDE SEQUENCE</scope>
    <source>
        <strain evidence="1">AT1</strain>
    </source>
</reference>
<gene>
    <name evidence="1" type="ORF">RHMOL_Rhmol13G0145300</name>
</gene>
<evidence type="ECO:0000313" key="2">
    <source>
        <dbReference type="Proteomes" id="UP001062846"/>
    </source>
</evidence>